<keyword evidence="2" id="KW-0805">Transcription regulation</keyword>
<gene>
    <name evidence="6" type="ORF">GCM10023147_23340</name>
</gene>
<dbReference type="Proteomes" id="UP001500635">
    <property type="component" value="Unassembled WGS sequence"/>
</dbReference>
<evidence type="ECO:0000313" key="6">
    <source>
        <dbReference type="EMBL" id="GAA4393021.1"/>
    </source>
</evidence>
<evidence type="ECO:0000313" key="7">
    <source>
        <dbReference type="Proteomes" id="UP001500635"/>
    </source>
</evidence>
<dbReference type="InterPro" id="IPR000847">
    <property type="entry name" value="LysR_HTH_N"/>
</dbReference>
<dbReference type="EMBL" id="BAABFR010000031">
    <property type="protein sequence ID" value="GAA4393021.1"/>
    <property type="molecule type" value="Genomic_DNA"/>
</dbReference>
<keyword evidence="4" id="KW-0804">Transcription</keyword>
<dbReference type="InterPro" id="IPR036388">
    <property type="entry name" value="WH-like_DNA-bd_sf"/>
</dbReference>
<reference evidence="7" key="1">
    <citation type="journal article" date="2019" name="Int. J. Syst. Evol. Microbiol.">
        <title>The Global Catalogue of Microorganisms (GCM) 10K type strain sequencing project: providing services to taxonomists for standard genome sequencing and annotation.</title>
        <authorList>
            <consortium name="The Broad Institute Genomics Platform"/>
            <consortium name="The Broad Institute Genome Sequencing Center for Infectious Disease"/>
            <person name="Wu L."/>
            <person name="Ma J."/>
        </authorList>
    </citation>
    <scope>NUCLEOTIDE SEQUENCE [LARGE SCALE GENOMIC DNA]</scope>
    <source>
        <strain evidence="7">JCM 17688</strain>
    </source>
</reference>
<feature type="domain" description="HTH lysR-type" evidence="5">
    <location>
        <begin position="16"/>
        <end position="68"/>
    </location>
</feature>
<dbReference type="Gene3D" id="3.40.190.10">
    <property type="entry name" value="Periplasmic binding protein-like II"/>
    <property type="match status" value="2"/>
</dbReference>
<dbReference type="SUPFAM" id="SSF46785">
    <property type="entry name" value="Winged helix' DNA-binding domain"/>
    <property type="match status" value="1"/>
</dbReference>
<evidence type="ECO:0000256" key="1">
    <source>
        <dbReference type="ARBA" id="ARBA00009437"/>
    </source>
</evidence>
<protein>
    <submittedName>
        <fullName evidence="6">LysR family transcriptional regulator</fullName>
    </submittedName>
</protein>
<dbReference type="PANTHER" id="PTHR30579">
    <property type="entry name" value="TRANSCRIPTIONAL REGULATOR"/>
    <property type="match status" value="1"/>
</dbReference>
<dbReference type="PANTHER" id="PTHR30579:SF3">
    <property type="entry name" value="TRANSCRIPTIONAL REGULATORY PROTEIN"/>
    <property type="match status" value="1"/>
</dbReference>
<dbReference type="InterPro" id="IPR036390">
    <property type="entry name" value="WH_DNA-bd_sf"/>
</dbReference>
<comment type="caution">
    <text evidence="6">The sequence shown here is derived from an EMBL/GenBank/DDBJ whole genome shotgun (WGS) entry which is preliminary data.</text>
</comment>
<dbReference type="InterPro" id="IPR005119">
    <property type="entry name" value="LysR_subst-bd"/>
</dbReference>
<evidence type="ECO:0000259" key="5">
    <source>
        <dbReference type="PROSITE" id="PS50931"/>
    </source>
</evidence>
<evidence type="ECO:0000256" key="3">
    <source>
        <dbReference type="ARBA" id="ARBA00023125"/>
    </source>
</evidence>
<dbReference type="InterPro" id="IPR050176">
    <property type="entry name" value="LTTR"/>
</dbReference>
<accession>A0ABP8JM60</accession>
<sequence>MILVAVSDPVLDILPLRSVVAVARCGGVHRAAATLHLTQSTVSAHLRRIEKETGAAVVAKAGRGIRFTEHGERLLAAAERILAAHDEAVSTLVAPSRKTLVVATIEHGADHLIPVLSNLLSELPGGYSAQFRLDRSAYVADAIGAGAADVAVFLAPAGHPDAVGTLPLCWYAAKDFVAGAGPLPIIVFDAPCVLRAPATGAAHALPGGATVVAEAANLAGLYAATRSGLGVTLLPEIDAVDGIRPMDGLPAPAPLALAVSFSERVPERVRRAVRRDVAALAEP</sequence>
<dbReference type="Gene3D" id="1.10.10.10">
    <property type="entry name" value="Winged helix-like DNA-binding domain superfamily/Winged helix DNA-binding domain"/>
    <property type="match status" value="1"/>
</dbReference>
<evidence type="ECO:0000256" key="4">
    <source>
        <dbReference type="ARBA" id="ARBA00023163"/>
    </source>
</evidence>
<keyword evidence="7" id="KW-1185">Reference proteome</keyword>
<dbReference type="SUPFAM" id="SSF53850">
    <property type="entry name" value="Periplasmic binding protein-like II"/>
    <property type="match status" value="1"/>
</dbReference>
<comment type="similarity">
    <text evidence="1">Belongs to the LysR transcriptional regulatory family.</text>
</comment>
<keyword evidence="3" id="KW-0238">DNA-binding</keyword>
<evidence type="ECO:0000256" key="2">
    <source>
        <dbReference type="ARBA" id="ARBA00023015"/>
    </source>
</evidence>
<proteinExistence type="inferred from homology"/>
<organism evidence="6 7">
    <name type="scientific">Tsukamurella soli</name>
    <dbReference type="NCBI Taxonomy" id="644556"/>
    <lineage>
        <taxon>Bacteria</taxon>
        <taxon>Bacillati</taxon>
        <taxon>Actinomycetota</taxon>
        <taxon>Actinomycetes</taxon>
        <taxon>Mycobacteriales</taxon>
        <taxon>Tsukamurellaceae</taxon>
        <taxon>Tsukamurella</taxon>
    </lineage>
</organism>
<dbReference type="Pfam" id="PF00126">
    <property type="entry name" value="HTH_1"/>
    <property type="match status" value="1"/>
</dbReference>
<dbReference type="Pfam" id="PF03466">
    <property type="entry name" value="LysR_substrate"/>
    <property type="match status" value="1"/>
</dbReference>
<name>A0ABP8JM60_9ACTN</name>
<dbReference type="PROSITE" id="PS50931">
    <property type="entry name" value="HTH_LYSR"/>
    <property type="match status" value="1"/>
</dbReference>